<protein>
    <submittedName>
        <fullName evidence="1">Uncharacterized protein</fullName>
    </submittedName>
</protein>
<dbReference type="EMBL" id="QDDL01000001">
    <property type="protein sequence ID" value="PVZ72383.1"/>
    <property type="molecule type" value="Genomic_DNA"/>
</dbReference>
<dbReference type="Proteomes" id="UP000244906">
    <property type="component" value="Unassembled WGS sequence"/>
</dbReference>
<evidence type="ECO:0000313" key="2">
    <source>
        <dbReference type="Proteomes" id="UP000244906"/>
    </source>
</evidence>
<dbReference type="RefSeq" id="WP_116685969.1">
    <property type="nucleotide sequence ID" value="NZ_CAWNYD010000001.1"/>
</dbReference>
<gene>
    <name evidence="1" type="ORF">DC094_05085</name>
</gene>
<keyword evidence="2" id="KW-1185">Reference proteome</keyword>
<name>A0A2V1H1I6_9GAMM</name>
<accession>A0A2V1H1I6</accession>
<reference evidence="1 2" key="1">
    <citation type="submission" date="2018-04" db="EMBL/GenBank/DDBJ databases">
        <title>Thalassorhabdus spongiae gen. nov., sp. nov., isolated from a marine sponge in South-West Iceland.</title>
        <authorList>
            <person name="Knobloch S."/>
            <person name="Daussin A."/>
            <person name="Johannsson R."/>
            <person name="Marteinsson V.T."/>
        </authorList>
    </citation>
    <scope>NUCLEOTIDE SEQUENCE [LARGE SCALE GENOMIC DNA]</scope>
    <source>
        <strain evidence="1 2">Hp12</strain>
    </source>
</reference>
<evidence type="ECO:0000313" key="1">
    <source>
        <dbReference type="EMBL" id="PVZ72383.1"/>
    </source>
</evidence>
<comment type="caution">
    <text evidence="1">The sequence shown here is derived from an EMBL/GenBank/DDBJ whole genome shotgun (WGS) entry which is preliminary data.</text>
</comment>
<dbReference type="AlphaFoldDB" id="A0A2V1H1I6"/>
<sequence>MISKNEVKEIATWGVFHVRDELEMLAENIKEDAKIAKKMIKNKYGQSYPYNMLPPKPSHFDSFKKYDGKGYCLTKIQTLAVSDMASNMLLSLPPFYGVCTDMASVAAWEIAQEYFHQRKKTFSLVLLCFVFRSKCEGQPILTDHAALLVCNRLIYDCFSVTIEPPFSFIPAEIWRISDSYICDPWMRDTWNVVEESWQEKSVSILKKLSIYESNVIVDLHFYPLVFQK</sequence>
<proteinExistence type="predicted"/>
<organism evidence="1 2">
    <name type="scientific">Pelagibaculum spongiae</name>
    <dbReference type="NCBI Taxonomy" id="2080658"/>
    <lineage>
        <taxon>Bacteria</taxon>
        <taxon>Pseudomonadati</taxon>
        <taxon>Pseudomonadota</taxon>
        <taxon>Gammaproteobacteria</taxon>
        <taxon>Oceanospirillales</taxon>
        <taxon>Pelagibaculum</taxon>
    </lineage>
</organism>